<sequence length="236" mass="27219">MNIIILDTEGTNKIVPKSGNIAETALVYDIGWIVADKKTGEVLDKFSFINTDIFYNDSLMNNAYYSNKLPQYYEGIGELWTPLNFLSIKKVFSNCCRSYNVKQIWAYNARYDRTALNNTCKELSNGFAEFFTPYGIKWCDIWDFAGKILCSTSKYIKWTVANNYLTPKGNPQTSAEIVYRYLTQNKDFVEKHTALEDCEIEHSILQSCLRRRAAQPKTMGSGWRYAANKKKTMDKN</sequence>
<dbReference type="InterPro" id="IPR012337">
    <property type="entry name" value="RNaseH-like_sf"/>
</dbReference>
<dbReference type="Gene3D" id="3.30.420.10">
    <property type="entry name" value="Ribonuclease H-like superfamily/Ribonuclease H"/>
    <property type="match status" value="1"/>
</dbReference>
<name>A0A8S5SW13_9CAUD</name>
<organism evidence="1">
    <name type="scientific">Siphoviridae sp. ctZHD14</name>
    <dbReference type="NCBI Taxonomy" id="2827891"/>
    <lineage>
        <taxon>Viruses</taxon>
        <taxon>Duplodnaviria</taxon>
        <taxon>Heunggongvirae</taxon>
        <taxon>Uroviricota</taxon>
        <taxon>Caudoviricetes</taxon>
    </lineage>
</organism>
<accession>A0A8S5SW13</accession>
<evidence type="ECO:0000313" key="1">
    <source>
        <dbReference type="EMBL" id="DAF55261.1"/>
    </source>
</evidence>
<dbReference type="EMBL" id="BK032687">
    <property type="protein sequence ID" value="DAF55261.1"/>
    <property type="molecule type" value="Genomic_DNA"/>
</dbReference>
<protein>
    <submittedName>
        <fullName evidence="1">Exoribonuclease 3</fullName>
    </submittedName>
</protein>
<dbReference type="SUPFAM" id="SSF53098">
    <property type="entry name" value="Ribonuclease H-like"/>
    <property type="match status" value="1"/>
</dbReference>
<dbReference type="InterPro" id="IPR036397">
    <property type="entry name" value="RNaseH_sf"/>
</dbReference>
<dbReference type="GO" id="GO:0003676">
    <property type="term" value="F:nucleic acid binding"/>
    <property type="evidence" value="ECO:0007669"/>
    <property type="project" value="InterPro"/>
</dbReference>
<proteinExistence type="predicted"/>
<reference evidence="1" key="1">
    <citation type="journal article" date="2021" name="Proc. Natl. Acad. Sci. U.S.A.">
        <title>A Catalog of Tens of Thousands of Viruses from Human Metagenomes Reveals Hidden Associations with Chronic Diseases.</title>
        <authorList>
            <person name="Tisza M.J."/>
            <person name="Buck C.B."/>
        </authorList>
    </citation>
    <scope>NUCLEOTIDE SEQUENCE</scope>
    <source>
        <strain evidence="1">CtZHD14</strain>
    </source>
</reference>